<dbReference type="InterPro" id="IPR018060">
    <property type="entry name" value="HTH_AraC"/>
</dbReference>
<dbReference type="InterPro" id="IPR053142">
    <property type="entry name" value="PchR_regulatory_protein"/>
</dbReference>
<evidence type="ECO:0000313" key="5">
    <source>
        <dbReference type="EMBL" id="GAA5135736.1"/>
    </source>
</evidence>
<keyword evidence="3" id="KW-0804">Transcription</keyword>
<evidence type="ECO:0000256" key="2">
    <source>
        <dbReference type="ARBA" id="ARBA00023125"/>
    </source>
</evidence>
<organism evidence="5 6">
    <name type="scientific">Prosthecobacter algae</name>
    <dbReference type="NCBI Taxonomy" id="1144682"/>
    <lineage>
        <taxon>Bacteria</taxon>
        <taxon>Pseudomonadati</taxon>
        <taxon>Verrucomicrobiota</taxon>
        <taxon>Verrucomicrobiia</taxon>
        <taxon>Verrucomicrobiales</taxon>
        <taxon>Verrucomicrobiaceae</taxon>
        <taxon>Prosthecobacter</taxon>
    </lineage>
</organism>
<dbReference type="Gene3D" id="1.10.10.60">
    <property type="entry name" value="Homeodomain-like"/>
    <property type="match status" value="2"/>
</dbReference>
<proteinExistence type="predicted"/>
<evidence type="ECO:0000256" key="3">
    <source>
        <dbReference type="ARBA" id="ARBA00023163"/>
    </source>
</evidence>
<dbReference type="InterPro" id="IPR018062">
    <property type="entry name" value="HTH_AraC-typ_CS"/>
</dbReference>
<dbReference type="PROSITE" id="PS00041">
    <property type="entry name" value="HTH_ARAC_FAMILY_1"/>
    <property type="match status" value="1"/>
</dbReference>
<reference evidence="6" key="1">
    <citation type="journal article" date="2019" name="Int. J. Syst. Evol. Microbiol.">
        <title>The Global Catalogue of Microorganisms (GCM) 10K type strain sequencing project: providing services to taxonomists for standard genome sequencing and annotation.</title>
        <authorList>
            <consortium name="The Broad Institute Genomics Platform"/>
            <consortium name="The Broad Institute Genome Sequencing Center for Infectious Disease"/>
            <person name="Wu L."/>
            <person name="Ma J."/>
        </authorList>
    </citation>
    <scope>NUCLEOTIDE SEQUENCE [LARGE SCALE GENOMIC DNA]</scope>
    <source>
        <strain evidence="6">JCM 18053</strain>
    </source>
</reference>
<dbReference type="PANTHER" id="PTHR47893">
    <property type="entry name" value="REGULATORY PROTEIN PCHR"/>
    <property type="match status" value="1"/>
</dbReference>
<dbReference type="Proteomes" id="UP001499852">
    <property type="component" value="Unassembled WGS sequence"/>
</dbReference>
<comment type="caution">
    <text evidence="5">The sequence shown here is derived from an EMBL/GenBank/DDBJ whole genome shotgun (WGS) entry which is preliminary data.</text>
</comment>
<dbReference type="Pfam" id="PF12833">
    <property type="entry name" value="HTH_18"/>
    <property type="match status" value="1"/>
</dbReference>
<keyword evidence="2" id="KW-0238">DNA-binding</keyword>
<sequence>MARSSSIYELTSSELHEVYVEASHVEEKGEIVEAEYVPNVTWVRGGTTVRTVRSGFYMHWADEVFDRQLRLRCDEEIDFYVVTFALEGHWQEISGGRRRIYDRYSGSMSLLRYCQSSQHRAMPTANGRKASHLTLAIEGSQFRQWLTEKELTEHPLLRRFFKGEGEPCLISPITLRARLVVEQIQKCPLQGMCRALFMEARCLDLIVEMLHSLSPSPALTAPRRLSPQDMERIHAAAEFLRQSLDAPPTLAELAHRFSLSESKLKAGFHQVFGTTTFGYLRQQRLQKARTLLAHGECSILDASHMVGINNPSHFAALFKQHFGINPKQFQLNATRQK</sequence>
<dbReference type="SMART" id="SM00342">
    <property type="entry name" value="HTH_ARAC"/>
    <property type="match status" value="1"/>
</dbReference>
<gene>
    <name evidence="5" type="ORF">GCM10023213_09560</name>
</gene>
<dbReference type="PROSITE" id="PS01124">
    <property type="entry name" value="HTH_ARAC_FAMILY_2"/>
    <property type="match status" value="1"/>
</dbReference>
<keyword evidence="6" id="KW-1185">Reference proteome</keyword>
<evidence type="ECO:0000313" key="6">
    <source>
        <dbReference type="Proteomes" id="UP001499852"/>
    </source>
</evidence>
<evidence type="ECO:0000256" key="1">
    <source>
        <dbReference type="ARBA" id="ARBA00023015"/>
    </source>
</evidence>
<accession>A0ABP9NWZ1</accession>
<feature type="domain" description="HTH araC/xylS-type" evidence="4">
    <location>
        <begin position="234"/>
        <end position="332"/>
    </location>
</feature>
<dbReference type="PANTHER" id="PTHR47893:SF1">
    <property type="entry name" value="REGULATORY PROTEIN PCHR"/>
    <property type="match status" value="1"/>
</dbReference>
<dbReference type="SUPFAM" id="SSF46689">
    <property type="entry name" value="Homeodomain-like"/>
    <property type="match status" value="2"/>
</dbReference>
<name>A0ABP9NWZ1_9BACT</name>
<protein>
    <submittedName>
        <fullName evidence="5">AraC family transcriptional regulator</fullName>
    </submittedName>
</protein>
<keyword evidence="1" id="KW-0805">Transcription regulation</keyword>
<dbReference type="InterPro" id="IPR009057">
    <property type="entry name" value="Homeodomain-like_sf"/>
</dbReference>
<evidence type="ECO:0000259" key="4">
    <source>
        <dbReference type="PROSITE" id="PS01124"/>
    </source>
</evidence>
<dbReference type="EMBL" id="BAABIA010000002">
    <property type="protein sequence ID" value="GAA5135736.1"/>
    <property type="molecule type" value="Genomic_DNA"/>
</dbReference>